<sequence>MDNMVDQHHLILQLNPTMIKERYRELLQVMLQSNYQMGAAFNVVGKCVALSGYWVSAKLYSGKYLEVDNFVVDEAYHNAGIGKLLSGWMQRETLRLKCEPSYWMLILRTALRSASISGRVFISRATIFLKA</sequence>
<evidence type="ECO:0000313" key="2">
    <source>
        <dbReference type="Proteomes" id="UP000813018"/>
    </source>
</evidence>
<comment type="caution">
    <text evidence="1">The sequence shown here is derived from an EMBL/GenBank/DDBJ whole genome shotgun (WGS) entry which is preliminary data.</text>
</comment>
<protein>
    <recommendedName>
        <fullName evidence="3">N-acetyltransferase domain-containing protein</fullName>
    </recommendedName>
</protein>
<evidence type="ECO:0008006" key="3">
    <source>
        <dbReference type="Google" id="ProtNLM"/>
    </source>
</evidence>
<dbReference type="EMBL" id="JAHYXK010000005">
    <property type="protein sequence ID" value="MBW7467107.1"/>
    <property type="molecule type" value="Genomic_DNA"/>
</dbReference>
<proteinExistence type="predicted"/>
<organism evidence="1 2">
    <name type="scientific">Pontibacter aydingkolensis</name>
    <dbReference type="NCBI Taxonomy" id="1911536"/>
    <lineage>
        <taxon>Bacteria</taxon>
        <taxon>Pseudomonadati</taxon>
        <taxon>Bacteroidota</taxon>
        <taxon>Cytophagia</taxon>
        <taxon>Cytophagales</taxon>
        <taxon>Hymenobacteraceae</taxon>
        <taxon>Pontibacter</taxon>
    </lineage>
</organism>
<keyword evidence="2" id="KW-1185">Reference proteome</keyword>
<dbReference type="InterPro" id="IPR016181">
    <property type="entry name" value="Acyl_CoA_acyltransferase"/>
</dbReference>
<dbReference type="Gene3D" id="3.40.630.30">
    <property type="match status" value="1"/>
</dbReference>
<dbReference type="RefSeq" id="WP_219876985.1">
    <property type="nucleotide sequence ID" value="NZ_JAHYXK010000005.1"/>
</dbReference>
<gene>
    <name evidence="1" type="ORF">K0O23_08500</name>
</gene>
<accession>A0ABS7CTE8</accession>
<dbReference type="Proteomes" id="UP000813018">
    <property type="component" value="Unassembled WGS sequence"/>
</dbReference>
<reference evidence="1 2" key="1">
    <citation type="journal article" date="2016" name="Int. J. Syst. Evol. Microbiol.">
        <title>Pontibacter aydingkolensis sp. nov., isolated from soil of a salt lake.</title>
        <authorList>
            <person name="Osman G."/>
            <person name="Zhang T."/>
            <person name="Lou K."/>
            <person name="Gao Y."/>
            <person name="Chang W."/>
            <person name="Lin Q."/>
            <person name="Yang H.M."/>
            <person name="Huo X.D."/>
            <person name="Wang N."/>
        </authorList>
    </citation>
    <scope>NUCLEOTIDE SEQUENCE [LARGE SCALE GENOMIC DNA]</scope>
    <source>
        <strain evidence="1 2">KACC 19255</strain>
    </source>
</reference>
<evidence type="ECO:0000313" key="1">
    <source>
        <dbReference type="EMBL" id="MBW7467107.1"/>
    </source>
</evidence>
<name>A0ABS7CTE8_9BACT</name>
<dbReference type="SUPFAM" id="SSF55729">
    <property type="entry name" value="Acyl-CoA N-acyltransferases (Nat)"/>
    <property type="match status" value="1"/>
</dbReference>